<protein>
    <submittedName>
        <fullName evidence="1">Uncharacterized protein</fullName>
    </submittedName>
</protein>
<sequence>MAKRFKVKFTVPSFQICRSKNLSNFPGNPVPAIYRLSPVNPKAHDIGCASMPGASPSTSELDRFGIPCNCKLSSKMISMADGCRSRACKHHVTFYHLTEFADTACRRKTHCESVLAERNDKEKKVKARGISPGRSDLLANELDKKDNNNDNEMGEECEALISCMTSFSDEFFNEIDHSPGTESPKPDKEIGRHGRIISSIKEVRRLRFQTSENQTGQEFRETRKTMMSTKTGCSVTFRGPTRSGTVGGKVRESFAVVKKSKDPYDDFKRSMLEMIMEMEMFEAKDLEQLLQCFLTLNSRRYHGVIVQAFMEIWKELFSEFCVD</sequence>
<dbReference type="Proteomes" id="UP000828941">
    <property type="component" value="Chromosome 6"/>
</dbReference>
<keyword evidence="2" id="KW-1185">Reference proteome</keyword>
<proteinExistence type="predicted"/>
<dbReference type="EMBL" id="CM039431">
    <property type="protein sequence ID" value="KAI4336889.1"/>
    <property type="molecule type" value="Genomic_DNA"/>
</dbReference>
<evidence type="ECO:0000313" key="2">
    <source>
        <dbReference type="Proteomes" id="UP000828941"/>
    </source>
</evidence>
<reference evidence="1 2" key="1">
    <citation type="journal article" date="2022" name="DNA Res.">
        <title>Chromosomal-level genome assembly of the orchid tree Bauhinia variegata (Leguminosae; Cercidoideae) supports the allotetraploid origin hypothesis of Bauhinia.</title>
        <authorList>
            <person name="Zhong Y."/>
            <person name="Chen Y."/>
            <person name="Zheng D."/>
            <person name="Pang J."/>
            <person name="Liu Y."/>
            <person name="Luo S."/>
            <person name="Meng S."/>
            <person name="Qian L."/>
            <person name="Wei D."/>
            <person name="Dai S."/>
            <person name="Zhou R."/>
        </authorList>
    </citation>
    <scope>NUCLEOTIDE SEQUENCE [LARGE SCALE GENOMIC DNA]</scope>
    <source>
        <strain evidence="1">BV-YZ2020</strain>
    </source>
</reference>
<comment type="caution">
    <text evidence="1">The sequence shown here is derived from an EMBL/GenBank/DDBJ whole genome shotgun (WGS) entry which is preliminary data.</text>
</comment>
<name>A0ACB9NME3_BAUVA</name>
<accession>A0ACB9NME3</accession>
<evidence type="ECO:0000313" key="1">
    <source>
        <dbReference type="EMBL" id="KAI4336889.1"/>
    </source>
</evidence>
<gene>
    <name evidence="1" type="ORF">L6164_015366</name>
</gene>
<organism evidence="1 2">
    <name type="scientific">Bauhinia variegata</name>
    <name type="common">Purple orchid tree</name>
    <name type="synonym">Phanera variegata</name>
    <dbReference type="NCBI Taxonomy" id="167791"/>
    <lineage>
        <taxon>Eukaryota</taxon>
        <taxon>Viridiplantae</taxon>
        <taxon>Streptophyta</taxon>
        <taxon>Embryophyta</taxon>
        <taxon>Tracheophyta</taxon>
        <taxon>Spermatophyta</taxon>
        <taxon>Magnoliopsida</taxon>
        <taxon>eudicotyledons</taxon>
        <taxon>Gunneridae</taxon>
        <taxon>Pentapetalae</taxon>
        <taxon>rosids</taxon>
        <taxon>fabids</taxon>
        <taxon>Fabales</taxon>
        <taxon>Fabaceae</taxon>
        <taxon>Cercidoideae</taxon>
        <taxon>Cercideae</taxon>
        <taxon>Bauhiniinae</taxon>
        <taxon>Bauhinia</taxon>
    </lineage>
</organism>